<dbReference type="EMBL" id="CP000083">
    <property type="protein sequence ID" value="AAZ25138.1"/>
    <property type="molecule type" value="Genomic_DNA"/>
</dbReference>
<accession>Q47XA6</accession>
<evidence type="ECO:0000313" key="1">
    <source>
        <dbReference type="EMBL" id="AAZ25138.1"/>
    </source>
</evidence>
<gene>
    <name evidence="1" type="ordered locus">CPS_3903</name>
</gene>
<dbReference type="Proteomes" id="UP000000547">
    <property type="component" value="Chromosome"/>
</dbReference>
<proteinExistence type="predicted"/>
<evidence type="ECO:0000313" key="2">
    <source>
        <dbReference type="Proteomes" id="UP000000547"/>
    </source>
</evidence>
<organism evidence="1 2">
    <name type="scientific">Colwellia psychrerythraea (strain 34H / ATCC BAA-681)</name>
    <name type="common">Vibrio psychroerythus</name>
    <dbReference type="NCBI Taxonomy" id="167879"/>
    <lineage>
        <taxon>Bacteria</taxon>
        <taxon>Pseudomonadati</taxon>
        <taxon>Pseudomonadota</taxon>
        <taxon>Gammaproteobacteria</taxon>
        <taxon>Alteromonadales</taxon>
        <taxon>Colwelliaceae</taxon>
        <taxon>Colwellia</taxon>
    </lineage>
</organism>
<reference evidence="1" key="1">
    <citation type="journal article" date="2005" name="Proc. Natl. Acad. Sci. U.S.A.">
        <title>The psychrophilic lifestyle as revealed by the genome sequence of Colwellia psychrerythraea 34H through genomic and proteomic analyses.</title>
        <authorList>
            <person name="Methe B.A."/>
            <person name="Nelson K.E."/>
            <person name="Deming J.W."/>
            <person name="Momen B."/>
            <person name="Melamud E."/>
            <person name="Zhang X."/>
            <person name="Moult J."/>
            <person name="Madupu R."/>
            <person name="Nelson W.C."/>
            <person name="Dodson R.J."/>
            <person name="Brinkac L.M."/>
            <person name="Daugherty S.C."/>
            <person name="Durkin A.S."/>
            <person name="DeBoy R.T."/>
            <person name="Kolonay J.F."/>
            <person name="Sullivan S.A."/>
            <person name="Zhou L."/>
            <person name="Davidsen T.M."/>
            <person name="Wu M."/>
            <person name="Huston A.L."/>
            <person name="Lewis M."/>
            <person name="Weaver B."/>
            <person name="Weidman J.F."/>
            <person name="Khouri H."/>
            <person name="Utterback T.R."/>
            <person name="Feldblyum T.V."/>
            <person name="Fraser C.M."/>
        </authorList>
    </citation>
    <scope>NUCLEOTIDE SEQUENCE [LARGE SCALE GENOMIC DNA]</scope>
    <source>
        <strain evidence="1">34H</strain>
    </source>
</reference>
<dbReference type="HOGENOM" id="CLU_3307989_0_0_6"/>
<sequence length="39" mass="4608">MLKSDTEVICIKTDIDRKVRKTSRTYVLLENKKTIFIAH</sequence>
<protein>
    <submittedName>
        <fullName evidence="1">Uncharacterized protein</fullName>
    </submittedName>
</protein>
<dbReference type="KEGG" id="cps:CPS_3903"/>
<name>Q47XA6_COLP3</name>
<dbReference type="AlphaFoldDB" id="Q47XA6"/>